<keyword evidence="6" id="KW-0812">Transmembrane</keyword>
<dbReference type="AlphaFoldDB" id="A0A545V654"/>
<dbReference type="OrthoDB" id="4939997at2759"/>
<keyword evidence="2" id="KW-0732">Signal</keyword>
<name>A0A545V654_9HYPO</name>
<proteinExistence type="predicted"/>
<evidence type="ECO:0000256" key="3">
    <source>
        <dbReference type="ARBA" id="ARBA00023026"/>
    </source>
</evidence>
<feature type="region of interest" description="Disordered" evidence="5">
    <location>
        <begin position="192"/>
        <end position="211"/>
    </location>
</feature>
<dbReference type="SUPFAM" id="SSF56399">
    <property type="entry name" value="ADP-ribosylation"/>
    <property type="match status" value="2"/>
</dbReference>
<reference evidence="7 8" key="1">
    <citation type="journal article" date="2019" name="Appl. Microbiol. Biotechnol.">
        <title>Genome sequence of Isaria javanica and comparative genome analysis insights into family S53 peptidase evolution in fungal entomopathogens.</title>
        <authorList>
            <person name="Lin R."/>
            <person name="Zhang X."/>
            <person name="Xin B."/>
            <person name="Zou M."/>
            <person name="Gao Y."/>
            <person name="Qin F."/>
            <person name="Hu Q."/>
            <person name="Xie B."/>
            <person name="Cheng X."/>
        </authorList>
    </citation>
    <scope>NUCLEOTIDE SEQUENCE [LARGE SCALE GENOMIC DNA]</scope>
    <source>
        <strain evidence="7 8">IJ1G</strain>
    </source>
</reference>
<feature type="region of interest" description="Disordered" evidence="5">
    <location>
        <begin position="627"/>
        <end position="655"/>
    </location>
</feature>
<evidence type="ECO:0000256" key="4">
    <source>
        <dbReference type="ARBA" id="ARBA00023157"/>
    </source>
</evidence>
<keyword evidence="6" id="KW-0472">Membrane</keyword>
<comment type="caution">
    <text evidence="7">The sequence shown here is derived from an EMBL/GenBank/DDBJ whole genome shotgun (WGS) entry which is preliminary data.</text>
</comment>
<organism evidence="7 8">
    <name type="scientific">Cordyceps javanica</name>
    <dbReference type="NCBI Taxonomy" id="43265"/>
    <lineage>
        <taxon>Eukaryota</taxon>
        <taxon>Fungi</taxon>
        <taxon>Dikarya</taxon>
        <taxon>Ascomycota</taxon>
        <taxon>Pezizomycotina</taxon>
        <taxon>Sordariomycetes</taxon>
        <taxon>Hypocreomycetidae</taxon>
        <taxon>Hypocreales</taxon>
        <taxon>Cordycipitaceae</taxon>
        <taxon>Cordyceps</taxon>
    </lineage>
</organism>
<feature type="region of interest" description="Disordered" evidence="5">
    <location>
        <begin position="17"/>
        <end position="36"/>
    </location>
</feature>
<evidence type="ECO:0000256" key="2">
    <source>
        <dbReference type="ARBA" id="ARBA00022729"/>
    </source>
</evidence>
<dbReference type="EMBL" id="SPUK01000005">
    <property type="protein sequence ID" value="TQV97199.1"/>
    <property type="molecule type" value="Genomic_DNA"/>
</dbReference>
<evidence type="ECO:0000256" key="5">
    <source>
        <dbReference type="SAM" id="MobiDB-lite"/>
    </source>
</evidence>
<protein>
    <submittedName>
        <fullName evidence="7">Heat-labile enterotoxin alpha chain domain-containing protein</fullName>
    </submittedName>
</protein>
<evidence type="ECO:0000313" key="7">
    <source>
        <dbReference type="EMBL" id="TQV97199.1"/>
    </source>
</evidence>
<dbReference type="Proteomes" id="UP000315783">
    <property type="component" value="Unassembled WGS sequence"/>
</dbReference>
<dbReference type="Gene3D" id="3.90.210.10">
    <property type="entry name" value="Heat-Labile Enterotoxin, subunit A"/>
    <property type="match status" value="2"/>
</dbReference>
<evidence type="ECO:0000256" key="1">
    <source>
        <dbReference type="ARBA" id="ARBA00022656"/>
    </source>
</evidence>
<feature type="region of interest" description="Disordered" evidence="5">
    <location>
        <begin position="307"/>
        <end position="330"/>
    </location>
</feature>
<sequence length="655" mass="71074">MRYRFSELIAEEEDAYHLESDSDGSQLSSNSPPPSDVELPRGYLGWPSAYITTYPDPHHAMKARDGMHQYVYIIQAVPSMFLVRSFLFLENFHADECLAVGGIPWSLVRGWVRVLVGEEFPSRAALEARMVPNSDYVAVTSAMGERLTVTPTLPYGWEHLQSRRSAIEFMGRTEVGRYVGWTGQFPLPFASPSAAGSSREPIAGHSNQQSRYDPAVTLSEEDMVAAATLVSLEGGWGSCDADLDPRTRLDTELVDAVMYRRLSTLQRSQSLDGIDDLANAPRGATTGGLAQVCQKIFWPTRSSPAPLKAKVQKLPTPADTPKAKVKKPPPTEADAVFFGDFRWPAEAKKEGGFLPLPPDLETELASDGRHYVDTWTVPILRTWSTFGSAAQAAALEANRSTPGFHGVVYLVHSTPNIFVSNSGKSWAVGGIRWSQVIGWVQIPLDYNLPKQKPWNTAELQHAALKDSTRLEGGSIFQNNPDYEPTFDKFTLTRDNIPDITSMGALGLFMESYGHAVGWSGSFPLFKSKQPTTASSSRHAKARNGIAPPHTSTHWGPVSEFFRNNVAGICFMTVVPFLVTLLPFAGLALGLGEAAAIGATAAVEGATAAVAGATESFELAEFAAEAGEAAEGVAEEAEEATERTPLLRPAGKLKVE</sequence>
<keyword evidence="6" id="KW-1133">Transmembrane helix</keyword>
<dbReference type="Pfam" id="PF01375">
    <property type="entry name" value="Enterotoxin_a"/>
    <property type="match status" value="1"/>
</dbReference>
<keyword evidence="8" id="KW-1185">Reference proteome</keyword>
<evidence type="ECO:0000313" key="8">
    <source>
        <dbReference type="Proteomes" id="UP000315783"/>
    </source>
</evidence>
<dbReference type="InterPro" id="IPR001144">
    <property type="entry name" value="Enterotoxin_A"/>
</dbReference>
<accession>A0A545V654</accession>
<gene>
    <name evidence="7" type="ORF">IF1G_04439</name>
</gene>
<keyword evidence="4" id="KW-1015">Disulfide bond</keyword>
<evidence type="ECO:0000256" key="6">
    <source>
        <dbReference type="SAM" id="Phobius"/>
    </source>
</evidence>
<feature type="transmembrane region" description="Helical" evidence="6">
    <location>
        <begin position="565"/>
        <end position="588"/>
    </location>
</feature>
<dbReference type="GO" id="GO:0090729">
    <property type="term" value="F:toxin activity"/>
    <property type="evidence" value="ECO:0007669"/>
    <property type="project" value="UniProtKB-KW"/>
</dbReference>
<keyword evidence="1" id="KW-0800">Toxin</keyword>
<keyword evidence="3" id="KW-0843">Virulence</keyword>